<name>A0ABQ4QZ49_9HYPH</name>
<evidence type="ECO:0000256" key="9">
    <source>
        <dbReference type="ARBA" id="ARBA00022989"/>
    </source>
</evidence>
<dbReference type="PROSITE" id="PS50283">
    <property type="entry name" value="NA_SOLUT_SYMP_3"/>
    <property type="match status" value="1"/>
</dbReference>
<dbReference type="InterPro" id="IPR036097">
    <property type="entry name" value="HisK_dim/P_sf"/>
</dbReference>
<comment type="catalytic activity">
    <reaction evidence="1">
        <text>ATP + protein L-histidine = ADP + protein N-phospho-L-histidine.</text>
        <dbReference type="EC" id="2.7.13.3"/>
    </reaction>
</comment>
<accession>A0ABQ4QZ49</accession>
<feature type="domain" description="Histidine kinase" evidence="13">
    <location>
        <begin position="814"/>
        <end position="1025"/>
    </location>
</feature>
<organism evidence="15 16">
    <name type="scientific">Methylobacterium crusticola</name>
    <dbReference type="NCBI Taxonomy" id="1697972"/>
    <lineage>
        <taxon>Bacteria</taxon>
        <taxon>Pseudomonadati</taxon>
        <taxon>Pseudomonadota</taxon>
        <taxon>Alphaproteobacteria</taxon>
        <taxon>Hyphomicrobiales</taxon>
        <taxon>Methylobacteriaceae</taxon>
        <taxon>Methylobacterium</taxon>
    </lineage>
</organism>
<dbReference type="PANTHER" id="PTHR43047">
    <property type="entry name" value="TWO-COMPONENT HISTIDINE PROTEIN KINASE"/>
    <property type="match status" value="1"/>
</dbReference>
<keyword evidence="10 12" id="KW-0472">Membrane</keyword>
<dbReference type="SMART" id="SM00448">
    <property type="entry name" value="REC"/>
    <property type="match status" value="1"/>
</dbReference>
<dbReference type="Pfam" id="PF02518">
    <property type="entry name" value="HATPase_c"/>
    <property type="match status" value="1"/>
</dbReference>
<keyword evidence="5 11" id="KW-0597">Phosphoprotein</keyword>
<feature type="domain" description="Response regulatory" evidence="14">
    <location>
        <begin position="1048"/>
        <end position="1164"/>
    </location>
</feature>
<dbReference type="PANTHER" id="PTHR43047:SF9">
    <property type="entry name" value="HISTIDINE KINASE"/>
    <property type="match status" value="1"/>
</dbReference>
<feature type="transmembrane region" description="Helical" evidence="12">
    <location>
        <begin position="117"/>
        <end position="135"/>
    </location>
</feature>
<dbReference type="CDD" id="cd00082">
    <property type="entry name" value="HisKA"/>
    <property type="match status" value="1"/>
</dbReference>
<keyword evidence="9 12" id="KW-1133">Transmembrane helix</keyword>
<dbReference type="Gene3D" id="3.30.450.20">
    <property type="entry name" value="PAS domain"/>
    <property type="match status" value="1"/>
</dbReference>
<dbReference type="PROSITE" id="PS50110">
    <property type="entry name" value="RESPONSE_REGULATORY"/>
    <property type="match status" value="1"/>
</dbReference>
<dbReference type="InterPro" id="IPR011006">
    <property type="entry name" value="CheY-like_superfamily"/>
</dbReference>
<dbReference type="InterPro" id="IPR038377">
    <property type="entry name" value="Na/Glc_symporter_sf"/>
</dbReference>
<dbReference type="InterPro" id="IPR035965">
    <property type="entry name" value="PAS-like_dom_sf"/>
</dbReference>
<evidence type="ECO:0000313" key="16">
    <source>
        <dbReference type="Proteomes" id="UP001055167"/>
    </source>
</evidence>
<dbReference type="SMART" id="SM00387">
    <property type="entry name" value="HATPase_c"/>
    <property type="match status" value="1"/>
</dbReference>
<reference evidence="15" key="1">
    <citation type="journal article" date="2021" name="Front. Microbiol.">
        <title>Comprehensive Comparative Genomics and Phenotyping of Methylobacterium Species.</title>
        <authorList>
            <person name="Alessa O."/>
            <person name="Ogura Y."/>
            <person name="Fujitani Y."/>
            <person name="Takami H."/>
            <person name="Hayashi T."/>
            <person name="Sahin N."/>
            <person name="Tani A."/>
        </authorList>
    </citation>
    <scope>NUCLEOTIDE SEQUENCE</scope>
    <source>
        <strain evidence="15">KCTC 52305</strain>
    </source>
</reference>
<dbReference type="SUPFAM" id="SSF55874">
    <property type="entry name" value="ATPase domain of HSP90 chaperone/DNA topoisomerase II/histidine kinase"/>
    <property type="match status" value="1"/>
</dbReference>
<dbReference type="InterPro" id="IPR003594">
    <property type="entry name" value="HATPase_dom"/>
</dbReference>
<reference evidence="15" key="2">
    <citation type="submission" date="2021-08" db="EMBL/GenBank/DDBJ databases">
        <authorList>
            <person name="Tani A."/>
            <person name="Ola A."/>
            <person name="Ogura Y."/>
            <person name="Katsura K."/>
            <person name="Hayashi T."/>
        </authorList>
    </citation>
    <scope>NUCLEOTIDE SEQUENCE</scope>
    <source>
        <strain evidence="15">KCTC 52305</strain>
    </source>
</reference>
<feature type="transmembrane region" description="Helical" evidence="12">
    <location>
        <begin position="283"/>
        <end position="308"/>
    </location>
</feature>
<evidence type="ECO:0000256" key="2">
    <source>
        <dbReference type="ARBA" id="ARBA00004141"/>
    </source>
</evidence>
<dbReference type="RefSeq" id="WP_128562647.1">
    <property type="nucleotide sequence ID" value="NZ_BPQH01000010.1"/>
</dbReference>
<evidence type="ECO:0000256" key="7">
    <source>
        <dbReference type="ARBA" id="ARBA00022692"/>
    </source>
</evidence>
<dbReference type="GO" id="GO:0016301">
    <property type="term" value="F:kinase activity"/>
    <property type="evidence" value="ECO:0007669"/>
    <property type="project" value="UniProtKB-KW"/>
</dbReference>
<feature type="transmembrane region" description="Helical" evidence="12">
    <location>
        <begin position="155"/>
        <end position="181"/>
    </location>
</feature>
<feature type="transmembrane region" description="Helical" evidence="12">
    <location>
        <begin position="42"/>
        <end position="64"/>
    </location>
</feature>
<keyword evidence="6" id="KW-0808">Transferase</keyword>
<dbReference type="InterPro" id="IPR001734">
    <property type="entry name" value="Na/solute_symporter"/>
</dbReference>
<evidence type="ECO:0000256" key="4">
    <source>
        <dbReference type="ARBA" id="ARBA00012438"/>
    </source>
</evidence>
<keyword evidence="7 12" id="KW-0812">Transmembrane</keyword>
<evidence type="ECO:0000256" key="8">
    <source>
        <dbReference type="ARBA" id="ARBA00022777"/>
    </source>
</evidence>
<dbReference type="Gene3D" id="1.20.1730.10">
    <property type="entry name" value="Sodium/glucose cotransporter"/>
    <property type="match status" value="1"/>
</dbReference>
<comment type="similarity">
    <text evidence="3">Belongs to the sodium:solute symporter (SSF) (TC 2.A.21) family.</text>
</comment>
<dbReference type="InterPro" id="IPR004358">
    <property type="entry name" value="Sig_transdc_His_kin-like_C"/>
</dbReference>
<evidence type="ECO:0000256" key="3">
    <source>
        <dbReference type="ARBA" id="ARBA00006434"/>
    </source>
</evidence>
<evidence type="ECO:0000256" key="1">
    <source>
        <dbReference type="ARBA" id="ARBA00000085"/>
    </source>
</evidence>
<evidence type="ECO:0000313" key="15">
    <source>
        <dbReference type="EMBL" id="GJD50656.1"/>
    </source>
</evidence>
<feature type="transmembrane region" description="Helical" evidence="12">
    <location>
        <begin position="240"/>
        <end position="262"/>
    </location>
</feature>
<feature type="transmembrane region" description="Helical" evidence="12">
    <location>
        <begin position="331"/>
        <end position="364"/>
    </location>
</feature>
<dbReference type="InterPro" id="IPR036890">
    <property type="entry name" value="HATPase_C_sf"/>
</dbReference>
<evidence type="ECO:0000256" key="10">
    <source>
        <dbReference type="ARBA" id="ARBA00023136"/>
    </source>
</evidence>
<gene>
    <name evidence="15" type="primary">rcsC_20</name>
    <name evidence="15" type="ORF">OPKNFCMD_3399</name>
</gene>
<dbReference type="InterPro" id="IPR001789">
    <property type="entry name" value="Sig_transdc_resp-reg_receiver"/>
</dbReference>
<dbReference type="Proteomes" id="UP001055167">
    <property type="component" value="Unassembled WGS sequence"/>
</dbReference>
<keyword evidence="16" id="KW-1185">Reference proteome</keyword>
<dbReference type="Pfam" id="PF00072">
    <property type="entry name" value="Response_reg"/>
    <property type="match status" value="1"/>
</dbReference>
<evidence type="ECO:0000256" key="6">
    <source>
        <dbReference type="ARBA" id="ARBA00022679"/>
    </source>
</evidence>
<dbReference type="SUPFAM" id="SSF47384">
    <property type="entry name" value="Homodimeric domain of signal transducing histidine kinase"/>
    <property type="match status" value="1"/>
</dbReference>
<keyword evidence="8 15" id="KW-0418">Kinase</keyword>
<evidence type="ECO:0000256" key="11">
    <source>
        <dbReference type="PROSITE-ProRule" id="PRU00169"/>
    </source>
</evidence>
<dbReference type="SUPFAM" id="SSF55785">
    <property type="entry name" value="PYP-like sensor domain (PAS domain)"/>
    <property type="match status" value="1"/>
</dbReference>
<feature type="modified residue" description="4-aspartylphosphate" evidence="11">
    <location>
        <position position="1099"/>
    </location>
</feature>
<dbReference type="SMART" id="SM00388">
    <property type="entry name" value="HisKA"/>
    <property type="match status" value="1"/>
</dbReference>
<comment type="caution">
    <text evidence="15">The sequence shown here is derived from an EMBL/GenBank/DDBJ whole genome shotgun (WGS) entry which is preliminary data.</text>
</comment>
<dbReference type="Pfam" id="PF00512">
    <property type="entry name" value="HisKA"/>
    <property type="match status" value="1"/>
</dbReference>
<dbReference type="Gene3D" id="3.40.50.2300">
    <property type="match status" value="1"/>
</dbReference>
<dbReference type="Gene3D" id="1.10.287.130">
    <property type="match status" value="1"/>
</dbReference>
<sequence length="1171" mass="123748">MIAGWAVVLTALVYICALFAVAHWGDVSGRRLMRDARVRPTIYALSLAVYCTSWTFFGSVGLASHTGLDFLTIYVGPVLVIGLGHRLVARVVRIAKAQNSTSVADFVAARYGKSERIAALVCLIAMVGAIPYIALQLRAVAASLQVFLHTTDGSGAQAGMAGDLGLFVALVLAGFAVAFGTRHADATEHQDGLTLAVALESLVKLLAFLTVGGFVVGWMLRDTPPLASLSLARDAAALAANTSGPATLLVQTLLAAAAVLLLPRQFHMAVVENRAVADVGRAAWTFPLYLVLINLFVVPLALAGLALFPDGTVQRDMTVLALPLSERADGVALVAFIGGLSAATAMVIVESVAVAIMISNHLVIPVTLRRRAGRSGGSDLGNHVLVVRRIAIVAVVLVAYAYSQIAGEVALASIGLLSFAAVAQIGPAFVGALYWRRGTGLGAAAGLSVGLLVWVYTLLVPSLVTDGGGWAARLLDEGPFGVAALSPTALMGLEDVPRLVHGTLWSLGLNVLAYVGLSLVRPPSAIECLQAEAFGHAAGPGAPSFRLFRAVVTVAELRATVARFLGEERAARAFEEFAQAQGRGPVPAAAVAGLPELRHAEHLLASAIGAASARLALSLLLRRRNVSPQAALKLLDDASAVFQYSRDILQHGLDHAGQGITVFDRDMKLIAWNRAFADLYDLPPDMIQTGIGLEEIVRFNAGRGAYGDRDADALVRERIAAFRQEAGPQRLRLHPSGRVIEIRANVLPNGGVVATYTDVTESVAAEEARTRLNEELESRVRERTEELTRLNAALTRATTAAEAANASKTRFLAAASHDILQPLNAARLYATALVERDRATDPTLAENVDASLDAVEEILTALLDISRLDSGALKPQLSIVPVAELFRQVQREFGPTAREKGLVLKVMPCSLAIRSDRSLLRRLLHNLVSNAIKYTPRGRVLVGARRRGGHVVLTVCDTGLGIPASKQKVVFREFQRLDQGARVARGLGLGLSIVERTARLLDHPVALASRPGHGSAFSVTVPRTQAKPAPEAAGEAPRPEAVTLAGLTVLAVDNEPAIVDGMRTLLARWGCAVHTAGSLSEAVARVLAGACRPDVIVADYHLDQGQGLDLIASLRAALAADIPAVLLTADRSPAVREAAAAQRVHVLNKPLKPAALRALMTQWRALRVAAE</sequence>
<feature type="transmembrane region" description="Helical" evidence="12">
    <location>
        <begin position="6"/>
        <end position="22"/>
    </location>
</feature>
<dbReference type="EMBL" id="BPQH01000010">
    <property type="protein sequence ID" value="GJD50656.1"/>
    <property type="molecule type" value="Genomic_DNA"/>
</dbReference>
<evidence type="ECO:0000259" key="14">
    <source>
        <dbReference type="PROSITE" id="PS50110"/>
    </source>
</evidence>
<dbReference type="EC" id="2.7.13.3" evidence="4"/>
<dbReference type="Pfam" id="PF12860">
    <property type="entry name" value="PAS_7"/>
    <property type="match status" value="1"/>
</dbReference>
<evidence type="ECO:0000256" key="12">
    <source>
        <dbReference type="SAM" id="Phobius"/>
    </source>
</evidence>
<dbReference type="InterPro" id="IPR003661">
    <property type="entry name" value="HisK_dim/P_dom"/>
</dbReference>
<evidence type="ECO:0000259" key="13">
    <source>
        <dbReference type="PROSITE" id="PS50109"/>
    </source>
</evidence>
<protein>
    <recommendedName>
        <fullName evidence="4">histidine kinase</fullName>
        <ecNumber evidence="4">2.7.13.3</ecNumber>
    </recommendedName>
</protein>
<dbReference type="NCBIfam" id="NF041832">
    <property type="entry name" value="near_NosP_CTERM"/>
    <property type="match status" value="1"/>
</dbReference>
<feature type="transmembrane region" description="Helical" evidence="12">
    <location>
        <begin position="70"/>
        <end position="89"/>
    </location>
</feature>
<feature type="transmembrane region" description="Helical" evidence="12">
    <location>
        <begin position="385"/>
        <end position="403"/>
    </location>
</feature>
<dbReference type="PRINTS" id="PR00344">
    <property type="entry name" value="BCTRLSENSOR"/>
</dbReference>
<dbReference type="SUPFAM" id="SSF52172">
    <property type="entry name" value="CheY-like"/>
    <property type="match status" value="1"/>
</dbReference>
<comment type="subcellular location">
    <subcellularLocation>
        <location evidence="2">Membrane</location>
        <topology evidence="2">Multi-pass membrane protein</topology>
    </subcellularLocation>
</comment>
<proteinExistence type="inferred from homology"/>
<feature type="transmembrane region" description="Helical" evidence="12">
    <location>
        <begin position="193"/>
        <end position="220"/>
    </location>
</feature>
<dbReference type="PROSITE" id="PS50109">
    <property type="entry name" value="HIS_KIN"/>
    <property type="match status" value="1"/>
</dbReference>
<feature type="transmembrane region" description="Helical" evidence="12">
    <location>
        <begin position="409"/>
        <end position="434"/>
    </location>
</feature>
<dbReference type="CDD" id="cd10322">
    <property type="entry name" value="SLC5sbd"/>
    <property type="match status" value="1"/>
</dbReference>
<dbReference type="CDD" id="cd00156">
    <property type="entry name" value="REC"/>
    <property type="match status" value="1"/>
</dbReference>
<dbReference type="Gene3D" id="3.30.565.10">
    <property type="entry name" value="Histidine kinase-like ATPase, C-terminal domain"/>
    <property type="match status" value="1"/>
</dbReference>
<dbReference type="InterPro" id="IPR005467">
    <property type="entry name" value="His_kinase_dom"/>
</dbReference>
<evidence type="ECO:0000256" key="5">
    <source>
        <dbReference type="ARBA" id="ARBA00022553"/>
    </source>
</evidence>
<feature type="transmembrane region" description="Helical" evidence="12">
    <location>
        <begin position="441"/>
        <end position="464"/>
    </location>
</feature>